<evidence type="ECO:0000256" key="4">
    <source>
        <dbReference type="PROSITE-ProRule" id="PRU00043"/>
    </source>
</evidence>
<dbReference type="SUPFAM" id="SSF56112">
    <property type="entry name" value="Protein kinase-like (PK-like)"/>
    <property type="match status" value="1"/>
</dbReference>
<keyword evidence="2" id="KW-0472">Membrane</keyword>
<dbReference type="Pfam" id="PF07714">
    <property type="entry name" value="PK_Tyr_Ser-Thr"/>
    <property type="match status" value="1"/>
</dbReference>
<dbReference type="InterPro" id="IPR008266">
    <property type="entry name" value="Tyr_kinase_AS"/>
</dbReference>
<dbReference type="EnsemblMetazoa" id="SCAU006759-RA">
    <property type="protein sequence ID" value="SCAU006759-PA"/>
    <property type="gene ID" value="SCAU006759"/>
</dbReference>
<dbReference type="GO" id="GO:0007169">
    <property type="term" value="P:cell surface receptor protein tyrosine kinase signaling pathway"/>
    <property type="evidence" value="ECO:0007669"/>
    <property type="project" value="TreeGrafter"/>
</dbReference>
<feature type="signal peptide" evidence="7">
    <location>
        <begin position="1"/>
        <end position="22"/>
    </location>
</feature>
<dbReference type="PROSITE" id="PS00107">
    <property type="entry name" value="PROTEIN_KINASE_ATP"/>
    <property type="match status" value="1"/>
</dbReference>
<dbReference type="InterPro" id="IPR055162">
    <property type="entry name" value="RET_CRD"/>
</dbReference>
<dbReference type="AlphaFoldDB" id="A0A1I8PC28"/>
<name>A0A1I8PC28_STOCA</name>
<dbReference type="PROSITE" id="PS00232">
    <property type="entry name" value="CADHERIN_1"/>
    <property type="match status" value="1"/>
</dbReference>
<dbReference type="InterPro" id="IPR000719">
    <property type="entry name" value="Prot_kinase_dom"/>
</dbReference>
<comment type="catalytic activity">
    <reaction evidence="3">
        <text>L-tyrosyl-[protein] + ATP = O-phospho-L-tyrosyl-[protein] + ADP + H(+)</text>
        <dbReference type="Rhea" id="RHEA:10596"/>
        <dbReference type="Rhea" id="RHEA-COMP:10136"/>
        <dbReference type="Rhea" id="RHEA-COMP:20101"/>
        <dbReference type="ChEBI" id="CHEBI:15378"/>
        <dbReference type="ChEBI" id="CHEBI:30616"/>
        <dbReference type="ChEBI" id="CHEBI:46858"/>
        <dbReference type="ChEBI" id="CHEBI:61978"/>
        <dbReference type="ChEBI" id="CHEBI:456216"/>
        <dbReference type="EC" id="2.7.10.1"/>
    </reaction>
</comment>
<protein>
    <recommendedName>
        <fullName evidence="12">Protein kinase domain-containing protein</fullName>
    </recommendedName>
</protein>
<feature type="domain" description="Cadherin" evidence="9">
    <location>
        <begin position="195"/>
        <end position="268"/>
    </location>
</feature>
<dbReference type="OrthoDB" id="3256376at2759"/>
<feature type="binding site" evidence="5">
    <location>
        <position position="834"/>
    </location>
    <ligand>
        <name>ATP</name>
        <dbReference type="ChEBI" id="CHEBI:30616"/>
    </ligand>
</feature>
<dbReference type="InterPro" id="IPR020635">
    <property type="entry name" value="Tyr_kinase_cat_dom"/>
</dbReference>
<evidence type="ECO:0000313" key="10">
    <source>
        <dbReference type="EnsemblMetazoa" id="SCAU006759-PA"/>
    </source>
</evidence>
<dbReference type="Gene3D" id="3.30.200.20">
    <property type="entry name" value="Phosphorylase Kinase, domain 1"/>
    <property type="match status" value="1"/>
</dbReference>
<evidence type="ECO:0008006" key="12">
    <source>
        <dbReference type="Google" id="ProtNLM"/>
    </source>
</evidence>
<dbReference type="PROSITE" id="PS00109">
    <property type="entry name" value="PROTEIN_KINASE_TYR"/>
    <property type="match status" value="1"/>
</dbReference>
<dbReference type="GO" id="GO:0004714">
    <property type="term" value="F:transmembrane receptor protein tyrosine kinase activity"/>
    <property type="evidence" value="ECO:0007669"/>
    <property type="project" value="UniProtKB-EC"/>
</dbReference>
<evidence type="ECO:0000313" key="11">
    <source>
        <dbReference type="Proteomes" id="UP000095300"/>
    </source>
</evidence>
<dbReference type="PROSITE" id="PS50268">
    <property type="entry name" value="CADHERIN_2"/>
    <property type="match status" value="1"/>
</dbReference>
<dbReference type="InterPro" id="IPR020894">
    <property type="entry name" value="Cadherin_CS"/>
</dbReference>
<comment type="subcellular location">
    <subcellularLocation>
        <location evidence="1">Membrane</location>
        <topology evidence="1">Single-pass membrane protein</topology>
    </subcellularLocation>
</comment>
<feature type="region of interest" description="Disordered" evidence="6">
    <location>
        <begin position="652"/>
        <end position="685"/>
    </location>
</feature>
<dbReference type="InterPro" id="IPR001245">
    <property type="entry name" value="Ser-Thr/Tyr_kinase_cat_dom"/>
</dbReference>
<dbReference type="FunFam" id="1.10.510.10:FF:000462">
    <property type="entry name" value="Receptor tyrosine kinase"/>
    <property type="match status" value="1"/>
</dbReference>
<accession>A0A1I8PC28</accession>
<keyword evidence="4" id="KW-0106">Calcium</keyword>
<evidence type="ECO:0000256" key="6">
    <source>
        <dbReference type="SAM" id="MobiDB-lite"/>
    </source>
</evidence>
<dbReference type="PANTHER" id="PTHR24416">
    <property type="entry name" value="TYROSINE-PROTEIN KINASE RECEPTOR"/>
    <property type="match status" value="1"/>
</dbReference>
<dbReference type="Pfam" id="PF22540">
    <property type="entry name" value="RET_CRD"/>
    <property type="match status" value="1"/>
</dbReference>
<dbReference type="STRING" id="35570.A0A1I8PC28"/>
<evidence type="ECO:0000256" key="1">
    <source>
        <dbReference type="ARBA" id="ARBA00004167"/>
    </source>
</evidence>
<dbReference type="InterPro" id="IPR050122">
    <property type="entry name" value="RTK"/>
</dbReference>
<dbReference type="GO" id="GO:0043235">
    <property type="term" value="C:receptor complex"/>
    <property type="evidence" value="ECO:0007669"/>
    <property type="project" value="TreeGrafter"/>
</dbReference>
<dbReference type="PRINTS" id="PR00109">
    <property type="entry name" value="TYRKINASE"/>
</dbReference>
<feature type="chain" id="PRO_5009326420" description="Protein kinase domain-containing protein" evidence="7">
    <location>
        <begin position="23"/>
        <end position="1254"/>
    </location>
</feature>
<dbReference type="VEuPathDB" id="VectorBase:SCAU006759"/>
<dbReference type="GO" id="GO:0005524">
    <property type="term" value="F:ATP binding"/>
    <property type="evidence" value="ECO:0007669"/>
    <property type="project" value="UniProtKB-UniRule"/>
</dbReference>
<evidence type="ECO:0000256" key="5">
    <source>
        <dbReference type="PROSITE-ProRule" id="PRU10141"/>
    </source>
</evidence>
<dbReference type="Proteomes" id="UP000095300">
    <property type="component" value="Unassembled WGS sequence"/>
</dbReference>
<evidence type="ECO:0000259" key="9">
    <source>
        <dbReference type="PROSITE" id="PS50268"/>
    </source>
</evidence>
<dbReference type="InterPro" id="IPR002126">
    <property type="entry name" value="Cadherin-like_dom"/>
</dbReference>
<proteinExistence type="predicted"/>
<reference evidence="10" key="1">
    <citation type="submission" date="2020-05" db="UniProtKB">
        <authorList>
            <consortium name="EnsemblMetazoa"/>
        </authorList>
    </citation>
    <scope>IDENTIFICATION</scope>
    <source>
        <strain evidence="10">USDA</strain>
    </source>
</reference>
<organism evidence="10 11">
    <name type="scientific">Stomoxys calcitrans</name>
    <name type="common">Stable fly</name>
    <name type="synonym">Conops calcitrans</name>
    <dbReference type="NCBI Taxonomy" id="35570"/>
    <lineage>
        <taxon>Eukaryota</taxon>
        <taxon>Metazoa</taxon>
        <taxon>Ecdysozoa</taxon>
        <taxon>Arthropoda</taxon>
        <taxon>Hexapoda</taxon>
        <taxon>Insecta</taxon>
        <taxon>Pterygota</taxon>
        <taxon>Neoptera</taxon>
        <taxon>Endopterygota</taxon>
        <taxon>Diptera</taxon>
        <taxon>Brachycera</taxon>
        <taxon>Muscomorpha</taxon>
        <taxon>Muscoidea</taxon>
        <taxon>Muscidae</taxon>
        <taxon>Stomoxys</taxon>
    </lineage>
</organism>
<feature type="domain" description="Protein kinase" evidence="8">
    <location>
        <begin position="800"/>
        <end position="1075"/>
    </location>
</feature>
<dbReference type="Gene3D" id="1.10.510.10">
    <property type="entry name" value="Transferase(Phosphotransferase) domain 1"/>
    <property type="match status" value="1"/>
</dbReference>
<evidence type="ECO:0000256" key="2">
    <source>
        <dbReference type="ARBA" id="ARBA00023136"/>
    </source>
</evidence>
<dbReference type="SMART" id="SM00219">
    <property type="entry name" value="TyrKc"/>
    <property type="match status" value="1"/>
</dbReference>
<sequence>MNLTRCRLKLLITIMIFVINYGDNTRNTCKGFEVYFPMTAIELNLPFNEKSQSIFSKIPIGQFQVLSVSENSPALNYSYAMEDNELLRINETSGEVFLRDDYKPPKEPTKYTITAKNELQKENTSKPSQMSLEVRPLSEQEYCEDLENICFWSSAQYIIMEDIQVPAKGNLNFKPLLVGSLNPRGAKYLCPYLDLRYQLLNASSIFTLRNNLLITRQSLDYESLDFAQQTNLSVDINCLVKITSNRTEQFRKLINIQIIDRNDNGPVLLNESSVINFPMETAYFYVNDNVGERILFVDKDSVATNVHQTYKIINDTNDLVRAVCNVYEGEYPRKRNTIISCQIRFSRNGIATQPSYCFALQASDDTIDGQAKNTATAKICLKTDPELIVEANHPQALPLRSRQNRKMSVVNTDDMELLNTDGFGRTLTRSIPNTYPKDVFVYRTAQPMYRVTQPADFRNLIRLPQLKFTLVEDRSDAFGITSAAGIVYVKDIVALKFAPETIYFLNVTWHDIHQRSFVINVHLMEGRPSNVTCEHKVKSKSQTCAQIKYRKQCQLFCGLATNGGSCIWRGTNNARFSSNYASCVPNATFCPDNICDPLEEINTFACPQDCTGGNRILSPLATNDKRKGISSASGTCTCEDNGNCACAPLDEDEPRPKKRKQQKNEAKVEQNAYRSEPPAVSESPLLANTTAKDEPHKVPDSPILLKGFECNQTCLVIAIACPTLLLLLGLCLLVFRAGVLKAARERKKAHEAANGGSMKRDLLDDCESHCGTLPLVQLENSYTFHSSVVDSKWEFPRESLALDSLLGEGEFGKVMKGYATDIGGNTGLTTVAVKMLKRGANSVEYMALLSEFQLLQEVSHPNVIKLLGACTKGDTPLLIIEYARFGALRSYLRLCRKIEYTGAEFTDGMEPMSVRSILSFAWQICKGMAYLTDIKLVHRDLAARNVLLAEGHICKISDFGLTRDVYEDDAYLKRSRERVPVKWMAPESLADNVYTSKSDVWAFGVLCWELITLGASPYPGIPVQNLYHLLKGGYRMEKPENCSDEIYSIVKTCWMDDPNARPSFKCLASEFEKLVGNNIKFLEMETKSFSNPTYCREDETITTEEDTAAGKDENITEDAENDLEELDAINHLWKPPKILYDIQDCSSRDTFSFSSSFLPPPGYDLPRPLHDPRTATLGSRYENDLRFPMSLRKSSLGTPSREVYSLPVKRGRSYMDMATRANMAENCDKVEISKTISFKFSSILNMNEQNESTA</sequence>
<keyword evidence="5" id="KW-0547">Nucleotide-binding</keyword>
<dbReference type="GO" id="GO:0007156">
    <property type="term" value="P:homophilic cell adhesion via plasma membrane adhesion molecules"/>
    <property type="evidence" value="ECO:0007669"/>
    <property type="project" value="InterPro"/>
</dbReference>
<dbReference type="KEGG" id="scac:106083080"/>
<dbReference type="FunFam" id="3.30.200.20:FF:000690">
    <property type="entry name" value="Receptor tyrosine kinase"/>
    <property type="match status" value="1"/>
</dbReference>
<evidence type="ECO:0000259" key="8">
    <source>
        <dbReference type="PROSITE" id="PS50011"/>
    </source>
</evidence>
<dbReference type="GO" id="GO:0005509">
    <property type="term" value="F:calcium ion binding"/>
    <property type="evidence" value="ECO:0007669"/>
    <property type="project" value="UniProtKB-UniRule"/>
</dbReference>
<evidence type="ECO:0000256" key="3">
    <source>
        <dbReference type="ARBA" id="ARBA00051243"/>
    </source>
</evidence>
<dbReference type="InterPro" id="IPR017441">
    <property type="entry name" value="Protein_kinase_ATP_BS"/>
</dbReference>
<keyword evidence="7" id="KW-0732">Signal</keyword>
<dbReference type="GO" id="GO:0005886">
    <property type="term" value="C:plasma membrane"/>
    <property type="evidence" value="ECO:0007669"/>
    <property type="project" value="InterPro"/>
</dbReference>
<dbReference type="InterPro" id="IPR011009">
    <property type="entry name" value="Kinase-like_dom_sf"/>
</dbReference>
<dbReference type="PROSITE" id="PS50011">
    <property type="entry name" value="PROTEIN_KINASE_DOM"/>
    <property type="match status" value="1"/>
</dbReference>
<evidence type="ECO:0000256" key="7">
    <source>
        <dbReference type="SAM" id="SignalP"/>
    </source>
</evidence>
<dbReference type="PANTHER" id="PTHR24416:SF617">
    <property type="entry name" value="RET ONCOGENE, ISOFORM A"/>
    <property type="match status" value="1"/>
</dbReference>
<keyword evidence="5" id="KW-0067">ATP-binding</keyword>
<gene>
    <name evidence="10" type="primary">106083080</name>
</gene>
<keyword evidence="11" id="KW-1185">Reference proteome</keyword>